<dbReference type="EMBL" id="JACHBK010000011">
    <property type="protein sequence ID" value="MBB5537986.1"/>
    <property type="molecule type" value="Genomic_DNA"/>
</dbReference>
<comment type="caution">
    <text evidence="1">The sequence shown here is derived from an EMBL/GenBank/DDBJ whole genome shotgun (WGS) entry which is preliminary data.</text>
</comment>
<sequence>MPVEPVLGERRTSAGQFEQLIGGRDRDRCRKDLGFGSDDLRFGEGIGTRVGDRPVDGIASFSRSACAVCRRSARSPIAWIV</sequence>
<evidence type="ECO:0000313" key="2">
    <source>
        <dbReference type="Proteomes" id="UP000585507"/>
    </source>
</evidence>
<keyword evidence="2" id="KW-1185">Reference proteome</keyword>
<evidence type="ECO:0000313" key="1">
    <source>
        <dbReference type="EMBL" id="MBB5537986.1"/>
    </source>
</evidence>
<protein>
    <submittedName>
        <fullName evidence="1">Uncharacterized protein</fullName>
    </submittedName>
</protein>
<organism evidence="1 2">
    <name type="scientific">Rhizobium giardinii</name>
    <dbReference type="NCBI Taxonomy" id="56731"/>
    <lineage>
        <taxon>Bacteria</taxon>
        <taxon>Pseudomonadati</taxon>
        <taxon>Pseudomonadota</taxon>
        <taxon>Alphaproteobacteria</taxon>
        <taxon>Hyphomicrobiales</taxon>
        <taxon>Rhizobiaceae</taxon>
        <taxon>Rhizobium/Agrobacterium group</taxon>
        <taxon>Rhizobium</taxon>
    </lineage>
</organism>
<name>A0A7W8UEN2_9HYPH</name>
<reference evidence="1 2" key="1">
    <citation type="submission" date="2020-08" db="EMBL/GenBank/DDBJ databases">
        <title>Genomic Encyclopedia of Type Strains, Phase IV (KMG-V): Genome sequencing to study the core and pangenomes of soil and plant-associated prokaryotes.</title>
        <authorList>
            <person name="Whitman W."/>
        </authorList>
    </citation>
    <scope>NUCLEOTIDE SEQUENCE [LARGE SCALE GENOMIC DNA]</scope>
    <source>
        <strain evidence="1 2">SEMIA 4084</strain>
    </source>
</reference>
<gene>
    <name evidence="1" type="ORF">GGD55_004707</name>
</gene>
<proteinExistence type="predicted"/>
<dbReference type="AlphaFoldDB" id="A0A7W8UEN2"/>
<accession>A0A7W8UEN2</accession>
<dbReference type="Proteomes" id="UP000585507">
    <property type="component" value="Unassembled WGS sequence"/>
</dbReference>